<dbReference type="EMBL" id="MKKU01000408">
    <property type="protein sequence ID" value="RNF13381.1"/>
    <property type="molecule type" value="Genomic_DNA"/>
</dbReference>
<dbReference type="AlphaFoldDB" id="A0A3R7MDQ8"/>
<dbReference type="PANTHER" id="PTHR10648">
    <property type="entry name" value="SERINE/THREONINE-PROTEIN PHOSPHATASE PP2A 65 KDA REGULATORY SUBUNIT"/>
    <property type="match status" value="1"/>
</dbReference>
<dbReference type="GO" id="GO:0019888">
    <property type="term" value="F:protein phosphatase regulator activity"/>
    <property type="evidence" value="ECO:0007669"/>
    <property type="project" value="TreeGrafter"/>
</dbReference>
<organism evidence="3 4">
    <name type="scientific">Trypanosoma conorhini</name>
    <dbReference type="NCBI Taxonomy" id="83891"/>
    <lineage>
        <taxon>Eukaryota</taxon>
        <taxon>Discoba</taxon>
        <taxon>Euglenozoa</taxon>
        <taxon>Kinetoplastea</taxon>
        <taxon>Metakinetoplastina</taxon>
        <taxon>Trypanosomatida</taxon>
        <taxon>Trypanosomatidae</taxon>
        <taxon>Trypanosoma</taxon>
    </lineage>
</organism>
<dbReference type="PANTHER" id="PTHR10648:SF23">
    <property type="entry name" value="PHOSPHATASE 2A REGULATORY SUBUNIT, PUTATIVE-RELATED"/>
    <property type="match status" value="1"/>
</dbReference>
<dbReference type="RefSeq" id="XP_029226785.1">
    <property type="nucleotide sequence ID" value="XM_029373113.1"/>
</dbReference>
<feature type="compositionally biased region" description="Polar residues" evidence="2">
    <location>
        <begin position="119"/>
        <end position="131"/>
    </location>
</feature>
<proteinExistence type="predicted"/>
<evidence type="ECO:0000313" key="4">
    <source>
        <dbReference type="Proteomes" id="UP000284403"/>
    </source>
</evidence>
<gene>
    <name evidence="3" type="ORF">Tco025E_06233</name>
</gene>
<feature type="region of interest" description="Disordered" evidence="2">
    <location>
        <begin position="547"/>
        <end position="584"/>
    </location>
</feature>
<keyword evidence="4" id="KW-1185">Reference proteome</keyword>
<name>A0A3R7MDQ8_9TRYP</name>
<dbReference type="InterPro" id="IPR016024">
    <property type="entry name" value="ARM-type_fold"/>
</dbReference>
<dbReference type="OrthoDB" id="340346at2759"/>
<dbReference type="InterPro" id="IPR051023">
    <property type="entry name" value="PP2A_Regulatory_Subunit_A"/>
</dbReference>
<dbReference type="GeneID" id="40319844"/>
<evidence type="ECO:0000313" key="3">
    <source>
        <dbReference type="EMBL" id="RNF13381.1"/>
    </source>
</evidence>
<evidence type="ECO:0000256" key="2">
    <source>
        <dbReference type="SAM" id="MobiDB-lite"/>
    </source>
</evidence>
<dbReference type="InterPro" id="IPR011989">
    <property type="entry name" value="ARM-like"/>
</dbReference>
<dbReference type="Proteomes" id="UP000284403">
    <property type="component" value="Unassembled WGS sequence"/>
</dbReference>
<evidence type="ECO:0008006" key="5">
    <source>
        <dbReference type="Google" id="ProtNLM"/>
    </source>
</evidence>
<feature type="compositionally biased region" description="Low complexity" evidence="2">
    <location>
        <begin position="99"/>
        <end position="108"/>
    </location>
</feature>
<dbReference type="GO" id="GO:0000159">
    <property type="term" value="C:protein phosphatase type 2A complex"/>
    <property type="evidence" value="ECO:0007669"/>
    <property type="project" value="TreeGrafter"/>
</dbReference>
<dbReference type="GO" id="GO:0005829">
    <property type="term" value="C:cytosol"/>
    <property type="evidence" value="ECO:0007669"/>
    <property type="project" value="TreeGrafter"/>
</dbReference>
<accession>A0A3R7MDQ8</accession>
<dbReference type="Gene3D" id="1.25.10.10">
    <property type="entry name" value="Leucine-rich Repeat Variant"/>
    <property type="match status" value="1"/>
</dbReference>
<feature type="compositionally biased region" description="Low complexity" evidence="2">
    <location>
        <begin position="136"/>
        <end position="146"/>
    </location>
</feature>
<comment type="caution">
    <text evidence="3">The sequence shown here is derived from an EMBL/GenBank/DDBJ whole genome shotgun (WGS) entry which is preliminary data.</text>
</comment>
<reference evidence="3 4" key="1">
    <citation type="journal article" date="2018" name="BMC Genomics">
        <title>Genomic comparison of Trypanosoma conorhini and Trypanosoma rangeli to Trypanosoma cruzi strains of high and low virulence.</title>
        <authorList>
            <person name="Bradwell K.R."/>
            <person name="Koparde V.N."/>
            <person name="Matveyev A.V."/>
            <person name="Serrano M.G."/>
            <person name="Alves J.M."/>
            <person name="Parikh H."/>
            <person name="Huang B."/>
            <person name="Lee V."/>
            <person name="Espinosa-Alvarez O."/>
            <person name="Ortiz P.A."/>
            <person name="Costa-Martins A.G."/>
            <person name="Teixeira M.M."/>
            <person name="Buck G.A."/>
        </authorList>
    </citation>
    <scope>NUCLEOTIDE SEQUENCE [LARGE SCALE GENOMIC DNA]</scope>
    <source>
        <strain evidence="3 4">025E</strain>
    </source>
</reference>
<keyword evidence="1" id="KW-0677">Repeat</keyword>
<feature type="region of interest" description="Disordered" evidence="2">
    <location>
        <begin position="36"/>
        <end position="148"/>
    </location>
</feature>
<protein>
    <recommendedName>
        <fullName evidence="5">Protein phosphatase 2A regulatory subunit</fullName>
    </recommendedName>
</protein>
<feature type="compositionally biased region" description="Low complexity" evidence="2">
    <location>
        <begin position="558"/>
        <end position="569"/>
    </location>
</feature>
<dbReference type="SUPFAM" id="SSF48371">
    <property type="entry name" value="ARM repeat"/>
    <property type="match status" value="1"/>
</dbReference>
<evidence type="ECO:0000256" key="1">
    <source>
        <dbReference type="ARBA" id="ARBA00022737"/>
    </source>
</evidence>
<sequence>MYSCSRSPPHYMDSALPAEEAFPPLEDDAGLRSLSAASAVARERTSLASSPPLFAPDEAGDGDSPSMLAVPAIDTLAIRRRRRRTKESTELGSDSAERSPTTPSSQSPAAVNPRRSLNPAFSLSPRASSGSGMPHVTSVTPSVTLSTDRDKPPVEYSYALGTVEGRRNFVADVLRLTKQMSTKKLVEELVPVLLLAANYEDSVCAVARVLPGVVKLVPGLSEDSFMYFLGLIMNLCCAADHVVVRVVAASLQEVVRYVSDDIAVNLLLPLLMSMVVSYWSSPRAVAAALLGVFAARPTLVEESGMTLMQWFNCFIDLSSDRCQFVQEMVVSSLHLWVAVAEAHGVNLAEMPLPLVHECMREEKSDAVRHLHVAELVTLAECIGKEATTKYLQLPFIEASRDASWRVRYIAARHLGDFSCRCVHPESLLVVFVALCGDAMDEIRAAAVEQLGVFFHHVGSPEVLGKMCAVVASLAEDNAAIVRASVANFFYVLLSPSTVVVYTPEQRHALFALLTDENYIVGRSAMRNLELVAANLGRYLNPAGSDGEWRAAGRHSPASGNSRQGRRSGSAMSSPPSARAETGAPAASLAGVPVDEAQRERAAVVLSGLLDQLHIVSDSRNWRTREALVVALRHFCVALSEEGFTPLVYIIRSMLRDPVCAVRESAIATLSAVAAAYGPEWAALMAFDLLQKEFAFRARTPYIWRVVAIQSLSGILPVVSGLSPMDLRRQELMQQWMRLVRCFSEDAVSNVRLAVAKSFLAHWGWYAECGTQRELVRECAERLQSDNDVGVARVAAELDLSRLAGNGSPF</sequence>
<dbReference type="GO" id="GO:0005634">
    <property type="term" value="C:nucleus"/>
    <property type="evidence" value="ECO:0007669"/>
    <property type="project" value="TreeGrafter"/>
</dbReference>